<name>V6SKI8_9FLAO</name>
<dbReference type="STRING" id="1341181.FLJC2902T_22990"/>
<keyword evidence="5" id="KW-1185">Reference proteome</keyword>
<dbReference type="OrthoDB" id="945117at2"/>
<dbReference type="InterPro" id="IPR027385">
    <property type="entry name" value="Beta-barrel_OMP"/>
</dbReference>
<evidence type="ECO:0000256" key="2">
    <source>
        <dbReference type="SAM" id="SignalP"/>
    </source>
</evidence>
<accession>V6SKI8</accession>
<dbReference type="SUPFAM" id="SSF56925">
    <property type="entry name" value="OMPA-like"/>
    <property type="match status" value="1"/>
</dbReference>
<dbReference type="RefSeq" id="WP_023579873.1">
    <property type="nucleotide sequence ID" value="NZ_AVGG01000017.1"/>
</dbReference>
<sequence>MKKIILSVAAVFAFGFANAQEEAKSEAAYGFVKGDMYVEGGISVRSDDDSNSFSFNPKFGYMMTDQISVGGDLDLGSSKQDRIGALDPDMKSTSWGIGAFARYNFLELNDKRFVAYGEVGLGFSSTNVENDYIDPIPDSDDTTNGIKANVDLGMNYFITKNFAAVFTVANIISYNNENPENGDSRNSFSMDINLFNNPFAQAQFGLLYKF</sequence>
<reference evidence="4 5" key="1">
    <citation type="submission" date="2013-08" db="EMBL/GenBank/DDBJ databases">
        <title>Flavobacterium limnosediminis JC2902 genome sequencing.</title>
        <authorList>
            <person name="Lee K."/>
            <person name="Yi H."/>
            <person name="Park S."/>
            <person name="Chun J."/>
        </authorList>
    </citation>
    <scope>NUCLEOTIDE SEQUENCE [LARGE SCALE GENOMIC DNA]</scope>
    <source>
        <strain evidence="4 5">JC2902</strain>
    </source>
</reference>
<keyword evidence="1 2" id="KW-0732">Signal</keyword>
<feature type="domain" description="Outer membrane protein beta-barrel" evidence="3">
    <location>
        <begin position="10"/>
        <end position="181"/>
    </location>
</feature>
<feature type="chain" id="PRO_5004752553" description="Outer membrane protein beta-barrel domain-containing protein" evidence="2">
    <location>
        <begin position="20"/>
        <end position="210"/>
    </location>
</feature>
<dbReference type="eggNOG" id="COG3047">
    <property type="taxonomic scope" value="Bacteria"/>
</dbReference>
<dbReference type="Gene3D" id="2.40.160.20">
    <property type="match status" value="1"/>
</dbReference>
<protein>
    <recommendedName>
        <fullName evidence="3">Outer membrane protein beta-barrel domain-containing protein</fullName>
    </recommendedName>
</protein>
<dbReference type="AlphaFoldDB" id="V6SKI8"/>
<dbReference type="Pfam" id="PF13505">
    <property type="entry name" value="OMP_b-brl"/>
    <property type="match status" value="1"/>
</dbReference>
<proteinExistence type="predicted"/>
<evidence type="ECO:0000259" key="3">
    <source>
        <dbReference type="Pfam" id="PF13505"/>
    </source>
</evidence>
<dbReference type="InterPro" id="IPR011250">
    <property type="entry name" value="OMP/PagP_B-barrel"/>
</dbReference>
<evidence type="ECO:0000313" key="4">
    <source>
        <dbReference type="EMBL" id="ESU26959.1"/>
    </source>
</evidence>
<comment type="caution">
    <text evidence="4">The sequence shown here is derived from an EMBL/GenBank/DDBJ whole genome shotgun (WGS) entry which is preliminary data.</text>
</comment>
<evidence type="ECO:0000256" key="1">
    <source>
        <dbReference type="ARBA" id="ARBA00022729"/>
    </source>
</evidence>
<organism evidence="4 5">
    <name type="scientific">Flavobacterium limnosediminis JC2902</name>
    <dbReference type="NCBI Taxonomy" id="1341181"/>
    <lineage>
        <taxon>Bacteria</taxon>
        <taxon>Pseudomonadati</taxon>
        <taxon>Bacteroidota</taxon>
        <taxon>Flavobacteriia</taxon>
        <taxon>Flavobacteriales</taxon>
        <taxon>Flavobacteriaceae</taxon>
        <taxon>Flavobacterium</taxon>
    </lineage>
</organism>
<feature type="signal peptide" evidence="2">
    <location>
        <begin position="1"/>
        <end position="19"/>
    </location>
</feature>
<dbReference type="Proteomes" id="UP000018004">
    <property type="component" value="Unassembled WGS sequence"/>
</dbReference>
<dbReference type="PATRIC" id="fig|1341181.4.peg.2260"/>
<evidence type="ECO:0000313" key="5">
    <source>
        <dbReference type="Proteomes" id="UP000018004"/>
    </source>
</evidence>
<dbReference type="EMBL" id="AVGG01000017">
    <property type="protein sequence ID" value="ESU26959.1"/>
    <property type="molecule type" value="Genomic_DNA"/>
</dbReference>
<gene>
    <name evidence="4" type="ORF">FLJC2902T_22990</name>
</gene>